<dbReference type="RefSeq" id="WP_108886968.1">
    <property type="nucleotide sequence ID" value="NZ_OMOJ01000007.1"/>
</dbReference>
<evidence type="ECO:0000313" key="1">
    <source>
        <dbReference type="EMBL" id="SPF81107.1"/>
    </source>
</evidence>
<dbReference type="EMBL" id="OMOJ01000007">
    <property type="protein sequence ID" value="SPF81107.1"/>
    <property type="molecule type" value="Genomic_DNA"/>
</dbReference>
<protein>
    <recommendedName>
        <fullName evidence="3">Flagellar assembly protein FliH/Type III secretion system HrpE domain-containing protein</fullName>
    </recommendedName>
</protein>
<organism evidence="1 2">
    <name type="scientific">Pseudoprimorskyibacter insulae</name>
    <dbReference type="NCBI Taxonomy" id="1695997"/>
    <lineage>
        <taxon>Bacteria</taxon>
        <taxon>Pseudomonadati</taxon>
        <taxon>Pseudomonadota</taxon>
        <taxon>Alphaproteobacteria</taxon>
        <taxon>Rhodobacterales</taxon>
        <taxon>Paracoccaceae</taxon>
        <taxon>Pseudoprimorskyibacter</taxon>
    </lineage>
</organism>
<dbReference type="AlphaFoldDB" id="A0A2R8AYS1"/>
<accession>A0A2R8AYS1</accession>
<proteinExistence type="predicted"/>
<gene>
    <name evidence="1" type="ORF">PRI8871_02925</name>
</gene>
<evidence type="ECO:0000313" key="2">
    <source>
        <dbReference type="Proteomes" id="UP000244904"/>
    </source>
</evidence>
<name>A0A2R8AYS1_9RHOB</name>
<keyword evidence="2" id="KW-1185">Reference proteome</keyword>
<sequence>MTALSNILTDFSKATWVNAEVPTIEPDYLENERLEAFEKGYKAGWEDVLAANSSDRERVAAEFSQNLLDLSFTYHEAHSHVLRSVMPLLDQMVTVLLPKVARQTIGAHVVENLQKMARDLTASEVQVTVHSENEARILPMMDQDFGFAISIQCDDSLELTQAEIRFGASEASINLDEILSAVRTAVEGFVYENTKGAVNG</sequence>
<reference evidence="2" key="1">
    <citation type="submission" date="2018-03" db="EMBL/GenBank/DDBJ databases">
        <authorList>
            <person name="Rodrigo-Torres L."/>
            <person name="Arahal R. D."/>
            <person name="Lucena T."/>
        </authorList>
    </citation>
    <scope>NUCLEOTIDE SEQUENCE [LARGE SCALE GENOMIC DNA]</scope>
    <source>
        <strain evidence="2">CECT 8871</strain>
    </source>
</reference>
<dbReference type="OrthoDB" id="7870971at2"/>
<evidence type="ECO:0008006" key="3">
    <source>
        <dbReference type="Google" id="ProtNLM"/>
    </source>
</evidence>
<dbReference type="Proteomes" id="UP000244904">
    <property type="component" value="Unassembled WGS sequence"/>
</dbReference>